<evidence type="ECO:0000313" key="4">
    <source>
        <dbReference type="Proteomes" id="UP001287286"/>
    </source>
</evidence>
<dbReference type="Proteomes" id="UP001287286">
    <property type="component" value="Unassembled WGS sequence"/>
</dbReference>
<reference evidence="1 4" key="4">
    <citation type="journal article" date="2024" name="Microbiol. Resour. Announc.">
        <title>Genome annotations for the ascomycete fungi Trichoderma harzianum, Trichoderma aggressivum, and Purpureocillium lilacinum.</title>
        <authorList>
            <person name="Beijen E.P.W."/>
            <person name="Ohm R.A."/>
        </authorList>
    </citation>
    <scope>NUCLEOTIDE SEQUENCE [LARGE SCALE GENOMIC DNA]</scope>
    <source>
        <strain evidence="1 4">CBS 150709</strain>
    </source>
</reference>
<dbReference type="CDD" id="cd22997">
    <property type="entry name" value="GT_LH"/>
    <property type="match status" value="1"/>
</dbReference>
<accession>A0A2U3ERB4</accession>
<dbReference type="AlphaFoldDB" id="A0A2U3ERB4"/>
<dbReference type="Proteomes" id="UP000245956">
    <property type="component" value="Unassembled WGS sequence"/>
</dbReference>
<proteinExistence type="predicted"/>
<dbReference type="EMBL" id="JAWRVI010000079">
    <property type="protein sequence ID" value="KAK4078856.1"/>
    <property type="molecule type" value="Genomic_DNA"/>
</dbReference>
<reference evidence="2" key="1">
    <citation type="submission" date="2015-05" db="EMBL/GenBank/DDBJ databases">
        <authorList>
            <person name="Wang D.B."/>
            <person name="Wang M."/>
        </authorList>
    </citation>
    <scope>NUCLEOTIDE SEQUENCE</scope>
    <source>
        <strain evidence="2">36-1</strain>
    </source>
</reference>
<dbReference type="PANTHER" id="PTHR36587">
    <property type="entry name" value="EXPRESSION SITE-ASSOCIATED GENE 3 (ESAG3)-LIKE PROTEIN"/>
    <property type="match status" value="1"/>
</dbReference>
<gene>
    <name evidence="2" type="ORF">PCL_04235</name>
    <name evidence="1" type="ORF">Purlil1_11864</name>
</gene>
<keyword evidence="4" id="KW-1185">Reference proteome</keyword>
<organism evidence="2 3">
    <name type="scientific">Purpureocillium lilacinum</name>
    <name type="common">Paecilomyces lilacinus</name>
    <dbReference type="NCBI Taxonomy" id="33203"/>
    <lineage>
        <taxon>Eukaryota</taxon>
        <taxon>Fungi</taxon>
        <taxon>Dikarya</taxon>
        <taxon>Ascomycota</taxon>
        <taxon>Pezizomycotina</taxon>
        <taxon>Sordariomycetes</taxon>
        <taxon>Hypocreomycetidae</taxon>
        <taxon>Hypocreales</taxon>
        <taxon>Ophiocordycipitaceae</taxon>
        <taxon>Purpureocillium</taxon>
    </lineage>
</organism>
<comment type="caution">
    <text evidence="2">The sequence shown here is derived from an EMBL/GenBank/DDBJ whole genome shotgun (WGS) entry which is preliminary data.</text>
</comment>
<sequence>MASWARIRHLSFAVASLLSLFSVIWLQLAYNDKVGAAALPRIVSWHGWARLTRRHQYGYIFTDLGRGRPGQGPGKAHVHLLVPGNQANSRICRTLMSAIINDYPPPVVINWGQNEGDGSMNGYDMTTGKNWGVLKYLRALPTAAEKDLVIIVDAHDVIFQLPLDITLQRYQSVNERASARLDSQHGLEDVTRHNLRQTVIMGAEKYCWPLDHRHPACWAVPGSTLRPDAYGNATDKATETNRPRWLNSGTVMGPVADLLALYEWAHLLWKAYDTWGGDQDYFSNIYGRQELSRQKLRGSREWVFGFGETFKDDELTWPHLETQHTDYHLGVDLASTVFQDLNSALDDLSSVTHSNLTEVEMNDRQHGTADIYQTPFPFPEDLLRAPLPTEVRRDRANKTVANWMDMPLFSNFHARSIPAILHFNGDKTKIDDWWARQWWTGQGRELLRARMSDPGFAIKTDGITNNTAPWDEMCGAFDRELFIDDPSS</sequence>
<evidence type="ECO:0000313" key="1">
    <source>
        <dbReference type="EMBL" id="KAK4078856.1"/>
    </source>
</evidence>
<evidence type="ECO:0000313" key="3">
    <source>
        <dbReference type="Proteomes" id="UP000245956"/>
    </source>
</evidence>
<dbReference type="PANTHER" id="PTHR36587:SF2">
    <property type="entry name" value="EXPRESSION SITE-ASSOCIATED GENE 3 (ESAG3)-LIKE PROTEIN"/>
    <property type="match status" value="1"/>
</dbReference>
<name>A0A2U3ERB4_PURLI</name>
<protein>
    <submittedName>
        <fullName evidence="2">Uncharacterized protein</fullName>
    </submittedName>
</protein>
<reference evidence="2 3" key="2">
    <citation type="journal article" date="2016" name="Front. Microbiol.">
        <title>Genome and transcriptome sequences reveal the specific parasitism of the nematophagous Purpureocillium lilacinum 36-1.</title>
        <authorList>
            <person name="Xie J."/>
            <person name="Li S."/>
            <person name="Mo C."/>
            <person name="Xiao X."/>
            <person name="Peng D."/>
            <person name="Wang G."/>
            <person name="Xiao Y."/>
        </authorList>
    </citation>
    <scope>NUCLEOTIDE SEQUENCE [LARGE SCALE GENOMIC DNA]</scope>
    <source>
        <strain evidence="2 3">36-1</strain>
    </source>
</reference>
<reference evidence="1" key="3">
    <citation type="submission" date="2023-11" db="EMBL/GenBank/DDBJ databases">
        <authorList>
            <person name="Beijen E."/>
            <person name="Ohm R.A."/>
        </authorList>
    </citation>
    <scope>NUCLEOTIDE SEQUENCE</scope>
    <source>
        <strain evidence="1">CBS 150709</strain>
    </source>
</reference>
<dbReference type="EMBL" id="LCWV01000001">
    <property type="protein sequence ID" value="PWI77041.1"/>
    <property type="molecule type" value="Genomic_DNA"/>
</dbReference>
<evidence type="ECO:0000313" key="2">
    <source>
        <dbReference type="EMBL" id="PWI77041.1"/>
    </source>
</evidence>